<evidence type="ECO:0000313" key="3">
    <source>
        <dbReference type="Proteomes" id="UP000050580"/>
    </source>
</evidence>
<gene>
    <name evidence="2" type="ORF">AAV94_13120</name>
</gene>
<dbReference type="EMBL" id="LBNQ01000040">
    <property type="protein sequence ID" value="KKW66994.1"/>
    <property type="molecule type" value="Genomic_DNA"/>
</dbReference>
<keyword evidence="1" id="KW-1133">Transmembrane helix</keyword>
<evidence type="ECO:0008006" key="4">
    <source>
        <dbReference type="Google" id="ProtNLM"/>
    </source>
</evidence>
<accession>A0A0U1PWS9</accession>
<keyword evidence="1" id="KW-0472">Membrane</keyword>
<dbReference type="AlphaFoldDB" id="A0A0U1PWS9"/>
<comment type="caution">
    <text evidence="2">The sequence shown here is derived from an EMBL/GenBank/DDBJ whole genome shotgun (WGS) entry which is preliminary data.</text>
</comment>
<proteinExistence type="predicted"/>
<evidence type="ECO:0000313" key="2">
    <source>
        <dbReference type="EMBL" id="KKW66994.1"/>
    </source>
</evidence>
<organism evidence="2 3">
    <name type="scientific">Lampropedia cohaerens</name>
    <dbReference type="NCBI Taxonomy" id="1610491"/>
    <lineage>
        <taxon>Bacteria</taxon>
        <taxon>Pseudomonadati</taxon>
        <taxon>Pseudomonadota</taxon>
        <taxon>Betaproteobacteria</taxon>
        <taxon>Burkholderiales</taxon>
        <taxon>Comamonadaceae</taxon>
        <taxon>Lampropedia</taxon>
    </lineage>
</organism>
<protein>
    <recommendedName>
        <fullName evidence="4">DUF4845 domain-containing protein</fullName>
    </recommendedName>
</protein>
<dbReference type="InterPro" id="IPR032314">
    <property type="entry name" value="DUF4845"/>
</dbReference>
<keyword evidence="3" id="KW-1185">Reference proteome</keyword>
<evidence type="ECO:0000256" key="1">
    <source>
        <dbReference type="SAM" id="Phobius"/>
    </source>
</evidence>
<dbReference type="Pfam" id="PF16137">
    <property type="entry name" value="DUF4845"/>
    <property type="match status" value="1"/>
</dbReference>
<keyword evidence="1" id="KW-0812">Transmembrane</keyword>
<feature type="transmembrane region" description="Helical" evidence="1">
    <location>
        <begin position="21"/>
        <end position="43"/>
    </location>
</feature>
<dbReference type="RefSeq" id="WP_046742659.1">
    <property type="nucleotide sequence ID" value="NZ_LBNQ01000040.1"/>
</dbReference>
<sequence length="132" mass="14763">MTAATFPIAFRRNLRFAATQRGISFVSLCLLVVVLVFAGYVVFRTVPVVTEYLAIQRALKQAATGATVLEVRQLFERQASIDYLDQYADPVRSQDLSVTKQNGVVVVELEYTREVPLFGPAYLTYKLHATSN</sequence>
<dbReference type="Proteomes" id="UP000050580">
    <property type="component" value="Unassembled WGS sequence"/>
</dbReference>
<reference evidence="2 3" key="1">
    <citation type="submission" date="2015-05" db="EMBL/GenBank/DDBJ databases">
        <title>Draft genome sequence of Lampropedia sp. CT6, isolated from the microbial mat of a hot water spring, located at Manikaran, India.</title>
        <authorList>
            <person name="Tripathi C."/>
            <person name="Rani P."/>
            <person name="Mahato N.K."/>
            <person name="Lal R."/>
        </authorList>
    </citation>
    <scope>NUCLEOTIDE SEQUENCE [LARGE SCALE GENOMIC DNA]</scope>
    <source>
        <strain evidence="2 3">CT6</strain>
    </source>
</reference>
<dbReference type="STRING" id="1610491.AAV94_13120"/>
<name>A0A0U1PWS9_9BURK</name>